<dbReference type="Pfam" id="PF00239">
    <property type="entry name" value="Resolvase"/>
    <property type="match status" value="1"/>
</dbReference>
<dbReference type="EMBL" id="SMAN01000020">
    <property type="protein sequence ID" value="TCT18902.1"/>
    <property type="molecule type" value="Genomic_DNA"/>
</dbReference>
<dbReference type="Pfam" id="PF07508">
    <property type="entry name" value="Recombinase"/>
    <property type="match status" value="1"/>
</dbReference>
<accession>A0A4V2V0W2</accession>
<dbReference type="SMART" id="SM00857">
    <property type="entry name" value="Resolvase"/>
    <property type="match status" value="1"/>
</dbReference>
<dbReference type="Gene3D" id="3.90.1750.20">
    <property type="entry name" value="Putative Large Serine Recombinase, Chain B, Domain 2"/>
    <property type="match status" value="1"/>
</dbReference>
<dbReference type="GO" id="GO:0003677">
    <property type="term" value="F:DNA binding"/>
    <property type="evidence" value="ECO:0007669"/>
    <property type="project" value="InterPro"/>
</dbReference>
<dbReference type="InterPro" id="IPR038109">
    <property type="entry name" value="DNA_bind_recomb_sf"/>
</dbReference>
<dbReference type="InterPro" id="IPR006119">
    <property type="entry name" value="Resolv_N"/>
</dbReference>
<dbReference type="InterPro" id="IPR036162">
    <property type="entry name" value="Resolvase-like_N_sf"/>
</dbReference>
<gene>
    <name evidence="3" type="ORF">EDD68_1205</name>
</gene>
<dbReference type="PANTHER" id="PTHR30461">
    <property type="entry name" value="DNA-INVERTASE FROM LAMBDOID PROPHAGE"/>
    <property type="match status" value="1"/>
</dbReference>
<dbReference type="Proteomes" id="UP000294650">
    <property type="component" value="Unassembled WGS sequence"/>
</dbReference>
<comment type="caution">
    <text evidence="3">The sequence shown here is derived from an EMBL/GenBank/DDBJ whole genome shotgun (WGS) entry which is preliminary data.</text>
</comment>
<evidence type="ECO:0000259" key="1">
    <source>
        <dbReference type="PROSITE" id="PS51736"/>
    </source>
</evidence>
<dbReference type="InterPro" id="IPR050639">
    <property type="entry name" value="SSR_resolvase"/>
</dbReference>
<dbReference type="Pfam" id="PF13408">
    <property type="entry name" value="Zn_ribbon_recom"/>
    <property type="match status" value="1"/>
</dbReference>
<dbReference type="InterPro" id="IPR025827">
    <property type="entry name" value="Zn_ribbon_recom_dom"/>
</dbReference>
<feature type="domain" description="Resolvase/invertase-type recombinase catalytic" evidence="1">
    <location>
        <begin position="3"/>
        <end position="149"/>
    </location>
</feature>
<feature type="domain" description="Recombinase" evidence="2">
    <location>
        <begin position="151"/>
        <end position="283"/>
    </location>
</feature>
<dbReference type="SUPFAM" id="SSF53041">
    <property type="entry name" value="Resolvase-like"/>
    <property type="match status" value="1"/>
</dbReference>
<sequence>MKNKGQYVKRIYAQDKNFDFNAMFYRYIEEKGWDIYELYIDVQTGTTAKRESLQRMIEDAEEKKFDVILAKELSRLARNGELSYKIKNLCENKGIHIITLDNAINTLTGNTNMFVLYAWMYEQESQHTSNRVKETLRTRAKKGLFKGSIPPYGYYLKDGKLYIRNDHTPNVVRRIYNEYLNGCGRDSIAKRLFNEGVPTPAEVAGKKNAGDKWNESTIKFILTNPHYVGDLVLGRETTVSVTNKKRKKVSRKDQIIHRNTHEAIISREVFNTVQEQLQLRSSKFPAPEKHLFTNILYCADCGKGMWYRKNRKGYICGNYARHGKKACSSHIVKEEFLKETILTDIKKLEAEINKEEYVKQLEAKNKKSKSWFSKKMNWKLLWKVNRSSKTSIN</sequence>
<dbReference type="AlphaFoldDB" id="A0A4V2V0W2"/>
<dbReference type="GO" id="GO:0000150">
    <property type="term" value="F:DNA strand exchange activity"/>
    <property type="evidence" value="ECO:0007669"/>
    <property type="project" value="InterPro"/>
</dbReference>
<dbReference type="Gene3D" id="3.40.50.1390">
    <property type="entry name" value="Resolvase, N-terminal catalytic domain"/>
    <property type="match status" value="1"/>
</dbReference>
<dbReference type="RefSeq" id="WP_243646862.1">
    <property type="nucleotide sequence ID" value="NZ_SMAN01000020.1"/>
</dbReference>
<evidence type="ECO:0000313" key="3">
    <source>
        <dbReference type="EMBL" id="TCT18902.1"/>
    </source>
</evidence>
<proteinExistence type="predicted"/>
<protein>
    <submittedName>
        <fullName evidence="3">DNA invertase Pin-like site-specific DNA recombinase</fullName>
    </submittedName>
</protein>
<keyword evidence="4" id="KW-1185">Reference proteome</keyword>
<dbReference type="CDD" id="cd00338">
    <property type="entry name" value="Ser_Recombinase"/>
    <property type="match status" value="1"/>
</dbReference>
<evidence type="ECO:0000313" key="4">
    <source>
        <dbReference type="Proteomes" id="UP000294650"/>
    </source>
</evidence>
<name>A0A4V2V0W2_9BACI</name>
<evidence type="ECO:0000259" key="2">
    <source>
        <dbReference type="PROSITE" id="PS51737"/>
    </source>
</evidence>
<dbReference type="InterPro" id="IPR011109">
    <property type="entry name" value="DNA_bind_recombinase_dom"/>
</dbReference>
<reference evidence="3 4" key="1">
    <citation type="submission" date="2019-03" db="EMBL/GenBank/DDBJ databases">
        <title>Genomic Encyclopedia of Type Strains, Phase IV (KMG-IV): sequencing the most valuable type-strain genomes for metagenomic binning, comparative biology and taxonomic classification.</title>
        <authorList>
            <person name="Goeker M."/>
        </authorList>
    </citation>
    <scope>NUCLEOTIDE SEQUENCE [LARGE SCALE GENOMIC DNA]</scope>
    <source>
        <strain evidence="3 4">DSM 25894</strain>
    </source>
</reference>
<dbReference type="PROSITE" id="PS51736">
    <property type="entry name" value="RECOMBINASES_3"/>
    <property type="match status" value="1"/>
</dbReference>
<organism evidence="3 4">
    <name type="scientific">Melghiribacillus thermohalophilus</name>
    <dbReference type="NCBI Taxonomy" id="1324956"/>
    <lineage>
        <taxon>Bacteria</taxon>
        <taxon>Bacillati</taxon>
        <taxon>Bacillota</taxon>
        <taxon>Bacilli</taxon>
        <taxon>Bacillales</taxon>
        <taxon>Bacillaceae</taxon>
        <taxon>Melghiribacillus</taxon>
    </lineage>
</organism>
<dbReference type="PROSITE" id="PS51737">
    <property type="entry name" value="RECOMBINASE_DNA_BIND"/>
    <property type="match status" value="1"/>
</dbReference>
<dbReference type="PANTHER" id="PTHR30461:SF23">
    <property type="entry name" value="DNA RECOMBINASE-RELATED"/>
    <property type="match status" value="1"/>
</dbReference>